<organism evidence="1 2">
    <name type="scientific">Brytella acorum</name>
    <dbReference type="NCBI Taxonomy" id="2959299"/>
    <lineage>
        <taxon>Bacteria</taxon>
        <taxon>Pseudomonadati</taxon>
        <taxon>Pseudomonadota</taxon>
        <taxon>Alphaproteobacteria</taxon>
        <taxon>Acetobacterales</taxon>
        <taxon>Acetobacteraceae</taxon>
        <taxon>Brytella</taxon>
    </lineage>
</organism>
<dbReference type="PANTHER" id="PTHR41368:SF1">
    <property type="entry name" value="PROTEIN YGHO"/>
    <property type="match status" value="1"/>
</dbReference>
<dbReference type="InterPro" id="IPR039968">
    <property type="entry name" value="BcerS-like"/>
</dbReference>
<dbReference type="AlphaFoldDB" id="A0AA35XWZ5"/>
<evidence type="ECO:0000313" key="2">
    <source>
        <dbReference type="Proteomes" id="UP001176960"/>
    </source>
</evidence>
<dbReference type="EMBL" id="CATKSH010000002">
    <property type="protein sequence ID" value="CAI9119747.1"/>
    <property type="molecule type" value="Genomic_DNA"/>
</dbReference>
<protein>
    <recommendedName>
        <fullName evidence="3">N-acetyltransferase domain-containing protein</fullName>
    </recommendedName>
</protein>
<evidence type="ECO:0008006" key="3">
    <source>
        <dbReference type="Google" id="ProtNLM"/>
    </source>
</evidence>
<gene>
    <name evidence="1" type="ORF">LMG32879_000572</name>
</gene>
<comment type="caution">
    <text evidence="1">The sequence shown here is derived from an EMBL/GenBank/DDBJ whole genome shotgun (WGS) entry which is preliminary data.</text>
</comment>
<reference evidence="1" key="1">
    <citation type="submission" date="2023-03" db="EMBL/GenBank/DDBJ databases">
        <authorList>
            <person name="Cleenwerck I."/>
        </authorList>
    </citation>
    <scope>NUCLEOTIDE SEQUENCE</scope>
    <source>
        <strain evidence="1">LMG 32879</strain>
    </source>
</reference>
<dbReference type="PANTHER" id="PTHR41368">
    <property type="entry name" value="PROTEIN YGHO"/>
    <property type="match status" value="1"/>
</dbReference>
<sequence length="396" mass="43944">MLKSPARAQPDAPIVVRPVESRGELSLFIKLPRLLYRDLPGYVAPLDMEQNHLLNPKHSPTFRHASIRYFLAWRGDKPCGRIAAIVDPLSIEAWKSTSGAFGALDALPEEAVVRALLDAARDWLRLQGMAAMRGPLTLSYHGESGMMIAGQSEPPMVATPWHPIGLSDCVEACGFSKIQDLLTYRLKLDDTTDAIHIVPGSLKPGEDRLGDIQVSHLSKKAITAQGEILRSLYNDAWEGTFNFVPLQDYEMNAMIEQLKPVLRPEHYVQIDQAGQPVAMAMVVPNVFDIAYDLDGSPSPLGWAKLGLRLLRQDFHTGRVILLGVAHRMRGSMLGALLPSLAIAELLRRRTTLHYDAVELGWILESNLPMRNLIERLVPSPNKIHRLYEGSIEPNAA</sequence>
<dbReference type="SUPFAM" id="SSF55729">
    <property type="entry name" value="Acyl-CoA N-acyltransferases (Nat)"/>
    <property type="match status" value="1"/>
</dbReference>
<name>A0AA35XWZ5_9PROT</name>
<dbReference type="Gene3D" id="3.40.630.30">
    <property type="match status" value="1"/>
</dbReference>
<keyword evidence="2" id="KW-1185">Reference proteome</keyword>
<accession>A0AA35XWZ5</accession>
<dbReference type="Proteomes" id="UP001176960">
    <property type="component" value="Unassembled WGS sequence"/>
</dbReference>
<proteinExistence type="predicted"/>
<evidence type="ECO:0000313" key="1">
    <source>
        <dbReference type="EMBL" id="CAI9119747.1"/>
    </source>
</evidence>
<dbReference type="InterPro" id="IPR016181">
    <property type="entry name" value="Acyl_CoA_acyltransferase"/>
</dbReference>